<protein>
    <submittedName>
        <fullName evidence="1">Uncharacterized protein</fullName>
    </submittedName>
</protein>
<dbReference type="AlphaFoldDB" id="A0A6C0HNI5"/>
<accession>A0A6C0HNI5</accession>
<proteinExistence type="predicted"/>
<sequence>MAKSKTNISITVVLLLGLVLFLFMVYLAPRPVVPMSPIQVPSEIQVVVAQDYTDTLKNVYAPPVRYREIEYRQLGYLTCAGRDRLPLFGRVLNRRDKWTYYTLEQGIKLPLEYNNRLCTQSPGCDELSSGDTVKVEGTSYKVNLYESFLVSY</sequence>
<dbReference type="InterPro" id="IPR043929">
    <property type="entry name" value="DUF5755"/>
</dbReference>
<dbReference type="EMBL" id="MN739993">
    <property type="protein sequence ID" value="QHT81947.1"/>
    <property type="molecule type" value="Genomic_DNA"/>
</dbReference>
<organism evidence="1">
    <name type="scientific">viral metagenome</name>
    <dbReference type="NCBI Taxonomy" id="1070528"/>
    <lineage>
        <taxon>unclassified sequences</taxon>
        <taxon>metagenomes</taxon>
        <taxon>organismal metagenomes</taxon>
    </lineage>
</organism>
<reference evidence="1" key="1">
    <citation type="journal article" date="2020" name="Nature">
        <title>Giant virus diversity and host interactions through global metagenomics.</title>
        <authorList>
            <person name="Schulz F."/>
            <person name="Roux S."/>
            <person name="Paez-Espino D."/>
            <person name="Jungbluth S."/>
            <person name="Walsh D.A."/>
            <person name="Denef V.J."/>
            <person name="McMahon K.D."/>
            <person name="Konstantinidis K.T."/>
            <person name="Eloe-Fadrosh E.A."/>
            <person name="Kyrpides N.C."/>
            <person name="Woyke T."/>
        </authorList>
    </citation>
    <scope>NUCLEOTIDE SEQUENCE</scope>
    <source>
        <strain evidence="1">GVMAG-M-3300023184-160</strain>
    </source>
</reference>
<evidence type="ECO:0000313" key="1">
    <source>
        <dbReference type="EMBL" id="QHT81947.1"/>
    </source>
</evidence>
<dbReference type="Pfam" id="PF19059">
    <property type="entry name" value="DUF5755"/>
    <property type="match status" value="1"/>
</dbReference>
<name>A0A6C0HNI5_9ZZZZ</name>